<dbReference type="AlphaFoldDB" id="A0A554N9A1"/>
<dbReference type="SUPFAM" id="SSF51182">
    <property type="entry name" value="RmlC-like cupins"/>
    <property type="match status" value="1"/>
</dbReference>
<protein>
    <submittedName>
        <fullName evidence="2">Cupin domain-containing protein</fullName>
    </submittedName>
</protein>
<dbReference type="EMBL" id="QMDX01000005">
    <property type="protein sequence ID" value="TSD13984.1"/>
    <property type="molecule type" value="Genomic_DNA"/>
</dbReference>
<name>A0A554N9A1_9EURY</name>
<dbReference type="InterPro" id="IPR013096">
    <property type="entry name" value="Cupin_2"/>
</dbReference>
<accession>A0A554N9A1</accession>
<dbReference type="Pfam" id="PF07883">
    <property type="entry name" value="Cupin_2"/>
    <property type="match status" value="1"/>
</dbReference>
<comment type="caution">
    <text evidence="2">The sequence shown here is derived from an EMBL/GenBank/DDBJ whole genome shotgun (WGS) entry which is preliminary data.</text>
</comment>
<proteinExistence type="predicted"/>
<gene>
    <name evidence="2" type="ORF">DP107_10100</name>
</gene>
<organism evidence="2 3">
    <name type="scientific">Haloglomus irregulare</name>
    <dbReference type="NCBI Taxonomy" id="2234134"/>
    <lineage>
        <taxon>Archaea</taxon>
        <taxon>Methanobacteriati</taxon>
        <taxon>Methanobacteriota</taxon>
        <taxon>Stenosarchaea group</taxon>
        <taxon>Halobacteria</taxon>
        <taxon>Halobacteriales</taxon>
        <taxon>Natronomonadaceae</taxon>
        <taxon>Haloglomus</taxon>
    </lineage>
</organism>
<evidence type="ECO:0000313" key="3">
    <source>
        <dbReference type="Proteomes" id="UP000319894"/>
    </source>
</evidence>
<dbReference type="InParanoid" id="A0A554N9A1"/>
<reference evidence="2 3" key="1">
    <citation type="submission" date="2018-06" db="EMBL/GenBank/DDBJ databases">
        <title>Natronomonas sp. F16-60 a new haloarchaeon isolated from a solar saltern of Isla Cristina, Huelva, Spain.</title>
        <authorList>
            <person name="Duran-Viseras A."/>
            <person name="Sanchez-Porro C."/>
            <person name="Ventosa A."/>
        </authorList>
    </citation>
    <scope>NUCLEOTIDE SEQUENCE [LARGE SCALE GENOMIC DNA]</scope>
    <source>
        <strain evidence="2 3">F16-60</strain>
    </source>
</reference>
<evidence type="ECO:0000259" key="1">
    <source>
        <dbReference type="Pfam" id="PF07883"/>
    </source>
</evidence>
<evidence type="ECO:0000313" key="2">
    <source>
        <dbReference type="EMBL" id="TSD13984.1"/>
    </source>
</evidence>
<feature type="domain" description="Cupin type-2" evidence="1">
    <location>
        <begin position="52"/>
        <end position="118"/>
    </location>
</feature>
<dbReference type="RefSeq" id="WP_144262035.1">
    <property type="nucleotide sequence ID" value="NZ_QMDX01000005.1"/>
</dbReference>
<dbReference type="Gene3D" id="2.60.120.10">
    <property type="entry name" value="Jelly Rolls"/>
    <property type="match status" value="1"/>
</dbReference>
<dbReference type="OrthoDB" id="200322at2157"/>
<dbReference type="InterPro" id="IPR014710">
    <property type="entry name" value="RmlC-like_jellyroll"/>
</dbReference>
<dbReference type="InterPro" id="IPR011051">
    <property type="entry name" value="RmlC_Cupin_sf"/>
</dbReference>
<dbReference type="Proteomes" id="UP000319894">
    <property type="component" value="Unassembled WGS sequence"/>
</dbReference>
<keyword evidence="3" id="KW-1185">Reference proteome</keyword>
<sequence>MPELKTATLGGLDLVEMTQETTEMEVGVNFPFSPEFPATTGMELEGGHNVVYFEIDPGKKLGTHTDSPEEVVVCLQGEDIEAWAGDAEGYIEGGDIAVVPPMVPHGFHNHGAETARFLGFFSDGTSVSEFEETLQPVGETVVKA</sequence>